<comment type="catalytic activity">
    <reaction evidence="15">
        <text>dAMP + dATP = 2 dADP</text>
        <dbReference type="Rhea" id="RHEA:78311"/>
        <dbReference type="ChEBI" id="CHEBI:57667"/>
        <dbReference type="ChEBI" id="CHEBI:58245"/>
        <dbReference type="ChEBI" id="CHEBI:61404"/>
    </reaction>
</comment>
<evidence type="ECO:0000256" key="18">
    <source>
        <dbReference type="ARBA" id="ARBA00047439"/>
    </source>
</evidence>
<comment type="subunit">
    <text evidence="26">Monomer.</text>
</comment>
<feature type="binding site" evidence="26">
    <location>
        <position position="64"/>
    </location>
    <ligand>
        <name>a ribonucleoside 5'-phosphate</name>
        <dbReference type="ChEBI" id="CHEBI:58043"/>
    </ligand>
</feature>
<dbReference type="PRINTS" id="PR00094">
    <property type="entry name" value="ADENYLTKNASE"/>
</dbReference>
<comment type="catalytic activity">
    <reaction evidence="2">
        <text>AMP + ATP = 2 ADP</text>
        <dbReference type="Rhea" id="RHEA:12973"/>
        <dbReference type="ChEBI" id="CHEBI:30616"/>
        <dbReference type="ChEBI" id="CHEBI:456215"/>
        <dbReference type="ChEBI" id="CHEBI:456216"/>
        <dbReference type="EC" id="2.7.4.3"/>
    </reaction>
</comment>
<dbReference type="HAMAP" id="MF_00235">
    <property type="entry name" value="Adenylate_kinase_Adk"/>
    <property type="match status" value="1"/>
</dbReference>
<evidence type="ECO:0000256" key="24">
    <source>
        <dbReference type="ARBA" id="ARBA00048824"/>
    </source>
</evidence>
<comment type="catalytic activity">
    <reaction evidence="16">
        <text>CDP + GTP = CTP + GDP</text>
        <dbReference type="Rhea" id="RHEA:79859"/>
        <dbReference type="ChEBI" id="CHEBI:37563"/>
        <dbReference type="ChEBI" id="CHEBI:37565"/>
        <dbReference type="ChEBI" id="CHEBI:58069"/>
        <dbReference type="ChEBI" id="CHEBI:58189"/>
    </reaction>
</comment>
<evidence type="ECO:0000256" key="10">
    <source>
        <dbReference type="ARBA" id="ARBA00022975"/>
    </source>
</evidence>
<dbReference type="EMBL" id="JAGXEW010000014">
    <property type="protein sequence ID" value="KAK1164258.1"/>
    <property type="molecule type" value="Genomic_DNA"/>
</dbReference>
<dbReference type="PROSITE" id="PS00113">
    <property type="entry name" value="ADENYLATE_KINASE"/>
    <property type="match status" value="1"/>
</dbReference>
<dbReference type="PANTHER" id="PTHR23359">
    <property type="entry name" value="NUCLEOTIDE KINASE"/>
    <property type="match status" value="1"/>
</dbReference>
<keyword evidence="11 26" id="KW-0539">Nucleus</keyword>
<evidence type="ECO:0000256" key="15">
    <source>
        <dbReference type="ARBA" id="ARBA00045110"/>
    </source>
</evidence>
<dbReference type="InterPro" id="IPR000850">
    <property type="entry name" value="Adenylat/UMP-CMP_kin"/>
</dbReference>
<evidence type="ECO:0000256" key="21">
    <source>
        <dbReference type="ARBA" id="ARBA00048564"/>
    </source>
</evidence>
<dbReference type="GO" id="GO:0005737">
    <property type="term" value="C:cytoplasm"/>
    <property type="evidence" value="ECO:0007669"/>
    <property type="project" value="UniProtKB-SubCell"/>
</dbReference>
<feature type="binding site" evidence="26">
    <location>
        <begin position="86"/>
        <end position="88"/>
    </location>
    <ligand>
        <name>a ribonucleoside 5'-phosphate</name>
        <dbReference type="ChEBI" id="CHEBI:58043"/>
    </ligand>
</feature>
<dbReference type="SUPFAM" id="SSF52540">
    <property type="entry name" value="P-loop containing nucleoside triphosphate hydrolases"/>
    <property type="match status" value="1"/>
</dbReference>
<comment type="catalytic activity">
    <reaction evidence="13">
        <text>dCDP + GTP = dCTP + GDP</text>
        <dbReference type="Rhea" id="RHEA:79875"/>
        <dbReference type="ChEBI" id="CHEBI:37565"/>
        <dbReference type="ChEBI" id="CHEBI:58189"/>
        <dbReference type="ChEBI" id="CHEBI:58593"/>
        <dbReference type="ChEBI" id="CHEBI:61481"/>
    </reaction>
</comment>
<keyword evidence="6 26" id="KW-0808">Transferase</keyword>
<evidence type="ECO:0000256" key="4">
    <source>
        <dbReference type="ARBA" id="ARBA00004496"/>
    </source>
</evidence>
<comment type="catalytic activity">
    <reaction evidence="18">
        <text>GTP + UDP = UTP + GDP</text>
        <dbReference type="Rhea" id="RHEA:79863"/>
        <dbReference type="ChEBI" id="CHEBI:37565"/>
        <dbReference type="ChEBI" id="CHEBI:46398"/>
        <dbReference type="ChEBI" id="CHEBI:58189"/>
        <dbReference type="ChEBI" id="CHEBI:58223"/>
    </reaction>
</comment>
<dbReference type="Gene3D" id="3.40.50.300">
    <property type="entry name" value="P-loop containing nucleotide triphosphate hydrolases"/>
    <property type="match status" value="1"/>
</dbReference>
<comment type="catalytic activity">
    <reaction evidence="19">
        <text>dATP + AMP = dADP + ADP</text>
        <dbReference type="Rhea" id="RHEA:79899"/>
        <dbReference type="ChEBI" id="CHEBI:57667"/>
        <dbReference type="ChEBI" id="CHEBI:61404"/>
        <dbReference type="ChEBI" id="CHEBI:456215"/>
        <dbReference type="ChEBI" id="CHEBI:456216"/>
    </reaction>
</comment>
<comment type="catalytic activity">
    <reaction evidence="25">
        <text>thiamine diphosphate + ADP = thiamine triphosphate + AMP</text>
        <dbReference type="Rhea" id="RHEA:69180"/>
        <dbReference type="ChEBI" id="CHEBI:58937"/>
        <dbReference type="ChEBI" id="CHEBI:58938"/>
        <dbReference type="ChEBI" id="CHEBI:456215"/>
        <dbReference type="ChEBI" id="CHEBI:456216"/>
    </reaction>
</comment>
<feature type="binding site" evidence="26">
    <location>
        <position position="204"/>
    </location>
    <ligand>
        <name>ATP</name>
        <dbReference type="ChEBI" id="CHEBI:30616"/>
    </ligand>
</feature>
<comment type="catalytic activity">
    <reaction evidence="3 26">
        <text>a ribonucleoside 5'-diphosphate + ATP = a ribonucleoside 5'-triphosphate + ADP</text>
        <dbReference type="Rhea" id="RHEA:18113"/>
        <dbReference type="ChEBI" id="CHEBI:30616"/>
        <dbReference type="ChEBI" id="CHEBI:57930"/>
        <dbReference type="ChEBI" id="CHEBI:61557"/>
        <dbReference type="ChEBI" id="CHEBI:456216"/>
        <dbReference type="EC" id="2.7.4.6"/>
    </reaction>
</comment>
<dbReference type="HAMAP" id="MF_03172">
    <property type="entry name" value="Adenylate_kinase_UMP_CMP_kin"/>
    <property type="match status" value="1"/>
</dbReference>
<comment type="catalytic activity">
    <reaction evidence="22">
        <text>dTDP + GTP = dTTP + GDP</text>
        <dbReference type="Rhea" id="RHEA:79867"/>
        <dbReference type="ChEBI" id="CHEBI:37565"/>
        <dbReference type="ChEBI" id="CHEBI:37568"/>
        <dbReference type="ChEBI" id="CHEBI:58189"/>
        <dbReference type="ChEBI" id="CHEBI:58369"/>
    </reaction>
</comment>
<evidence type="ECO:0000256" key="23">
    <source>
        <dbReference type="ARBA" id="ARBA00048759"/>
    </source>
</evidence>
<dbReference type="GO" id="GO:0004550">
    <property type="term" value="F:nucleoside diphosphate kinase activity"/>
    <property type="evidence" value="ECO:0007669"/>
    <property type="project" value="UniProtKB-EC"/>
</dbReference>
<comment type="subcellular location">
    <subcellularLocation>
        <location evidence="4 26">Cytoplasm</location>
    </subcellularLocation>
    <subcellularLocation>
        <location evidence="26">Nucleus</location>
    </subcellularLocation>
    <text evidence="26">Predominantly nuclear.</text>
</comment>
<sequence>MLYRLLSCVTRKATASAFYRPPVLIMKPQVYFVLGGPGAGKGTQCAMIVEKYGYTHLSAGDLLRAERGRPGSEFGELIENYIRDGKIVPVEITISLLQRAMEETMKSNEENNKFLIDGFPRNEDNLQGWNRTMDGKADVKFVLFFDCCNEVCIDRCLERGKSSGRSDDNRESLLKRIQTYVQSTKPIIELYEKQGKVHTIDASKTVDKVFADVQKIFDKEGYKA</sequence>
<dbReference type="AlphaFoldDB" id="A0AAD8D6V5"/>
<keyword evidence="10 26" id="KW-0665">Pyrimidine biosynthesis</keyword>
<feature type="binding site" evidence="26">
    <location>
        <begin position="118"/>
        <end position="121"/>
    </location>
    <ligand>
        <name>a ribonucleoside 5'-phosphate</name>
        <dbReference type="ChEBI" id="CHEBI:58043"/>
    </ligand>
</feature>
<dbReference type="EC" id="2.7.4.6" evidence="26"/>
<dbReference type="FunFam" id="3.40.50.300:FF:000315">
    <property type="entry name" value="Adenylate kinase 1"/>
    <property type="match status" value="1"/>
</dbReference>
<feature type="region of interest" description="LID" evidence="26">
    <location>
        <begin position="158"/>
        <end position="168"/>
    </location>
</feature>
<dbReference type="InterPro" id="IPR027417">
    <property type="entry name" value="P-loop_NTPase"/>
</dbReference>
<organism evidence="27 28">
    <name type="scientific">Acipenser oxyrinchus oxyrinchus</name>
    <dbReference type="NCBI Taxonomy" id="40147"/>
    <lineage>
        <taxon>Eukaryota</taxon>
        <taxon>Metazoa</taxon>
        <taxon>Chordata</taxon>
        <taxon>Craniata</taxon>
        <taxon>Vertebrata</taxon>
        <taxon>Euteleostomi</taxon>
        <taxon>Actinopterygii</taxon>
        <taxon>Chondrostei</taxon>
        <taxon>Acipenseriformes</taxon>
        <taxon>Acipenseridae</taxon>
        <taxon>Acipenser</taxon>
    </lineage>
</organism>
<evidence type="ECO:0000313" key="27">
    <source>
        <dbReference type="EMBL" id="KAK1164258.1"/>
    </source>
</evidence>
<evidence type="ECO:0000256" key="26">
    <source>
        <dbReference type="HAMAP-Rule" id="MF_03172"/>
    </source>
</evidence>
<comment type="catalytic activity">
    <reaction evidence="12">
        <text>dADP + GTP = dATP + GDP</text>
        <dbReference type="Rhea" id="RHEA:79871"/>
        <dbReference type="ChEBI" id="CHEBI:37565"/>
        <dbReference type="ChEBI" id="CHEBI:57667"/>
        <dbReference type="ChEBI" id="CHEBI:58189"/>
        <dbReference type="ChEBI" id="CHEBI:61404"/>
    </reaction>
</comment>
<keyword evidence="7 26" id="KW-0547">Nucleotide-binding</keyword>
<evidence type="ECO:0000256" key="7">
    <source>
        <dbReference type="ARBA" id="ARBA00022741"/>
    </source>
</evidence>
<comment type="catalytic activity">
    <reaction evidence="21">
        <text>GDP + ATP = GTP + ADP</text>
        <dbReference type="Rhea" id="RHEA:27686"/>
        <dbReference type="ChEBI" id="CHEBI:30616"/>
        <dbReference type="ChEBI" id="CHEBI:37565"/>
        <dbReference type="ChEBI" id="CHEBI:58189"/>
        <dbReference type="ChEBI" id="CHEBI:456216"/>
        <dbReference type="EC" id="2.7.4.6"/>
    </reaction>
</comment>
<feature type="binding site" evidence="26">
    <location>
        <position position="125"/>
    </location>
    <ligand>
        <name>CMP</name>
        <dbReference type="ChEBI" id="CHEBI:60377"/>
    </ligand>
</feature>
<dbReference type="GO" id="GO:0005524">
    <property type="term" value="F:ATP binding"/>
    <property type="evidence" value="ECO:0007669"/>
    <property type="project" value="UniProtKB-KW"/>
</dbReference>
<feature type="region of interest" description="NMPbind" evidence="26">
    <location>
        <begin position="58"/>
        <end position="88"/>
    </location>
</feature>
<gene>
    <name evidence="26" type="primary">CMPK1</name>
    <name evidence="26" type="synonym">CMPK</name>
    <name evidence="27" type="ORF">AOXY_G16307</name>
</gene>
<keyword evidence="28" id="KW-1185">Reference proteome</keyword>
<evidence type="ECO:0000256" key="1">
    <source>
        <dbReference type="ARBA" id="ARBA00000082"/>
    </source>
</evidence>
<comment type="catalytic activity">
    <reaction evidence="1 26">
        <text>a 2'-deoxyribonucleoside 5'-diphosphate + ATP = a 2'-deoxyribonucleoside 5'-triphosphate + ADP</text>
        <dbReference type="Rhea" id="RHEA:44640"/>
        <dbReference type="ChEBI" id="CHEBI:30616"/>
        <dbReference type="ChEBI" id="CHEBI:61560"/>
        <dbReference type="ChEBI" id="CHEBI:73316"/>
        <dbReference type="ChEBI" id="CHEBI:456216"/>
        <dbReference type="EC" id="2.7.4.6"/>
    </reaction>
</comment>
<dbReference type="InterPro" id="IPR033690">
    <property type="entry name" value="Adenylat_kinase_CS"/>
</dbReference>
<keyword evidence="5 26" id="KW-0963">Cytoplasm</keyword>
<protein>
    <recommendedName>
        <fullName evidence="26">UMP-CMP kinase</fullName>
        <ecNumber evidence="26">2.7.4.14</ecNumber>
    </recommendedName>
    <alternativeName>
        <fullName evidence="26">Deoxycytidylate kinase</fullName>
        <shortName evidence="26">CK</shortName>
        <shortName evidence="26">dCMP kinase</shortName>
    </alternativeName>
    <alternativeName>
        <fullName evidence="26">Nucleoside-diphosphate kinase</fullName>
        <ecNumber evidence="26">2.7.4.6</ecNumber>
    </alternativeName>
    <alternativeName>
        <fullName evidence="26">Uridine monophosphate/cytidine monophosphate kinase</fullName>
        <shortName evidence="26">UMP/CMP kinase</shortName>
        <shortName evidence="26">UMP/CMPK</shortName>
    </alternativeName>
</protein>
<evidence type="ECO:0000256" key="6">
    <source>
        <dbReference type="ARBA" id="ARBA00022679"/>
    </source>
</evidence>
<evidence type="ECO:0000313" key="28">
    <source>
        <dbReference type="Proteomes" id="UP001230051"/>
    </source>
</evidence>
<evidence type="ECO:0000256" key="17">
    <source>
        <dbReference type="ARBA" id="ARBA00047390"/>
    </source>
</evidence>
<feature type="binding site" evidence="26">
    <location>
        <position position="176"/>
    </location>
    <ligand>
        <name>a ribonucleoside 5'-phosphate</name>
        <dbReference type="ChEBI" id="CHEBI:58043"/>
    </ligand>
</feature>
<comment type="domain">
    <text evidence="26">Consists of three domains, a large central CORE domain and two small peripheral domains, NMPbind and LID, which undergo movements during catalysis. The LID domain closes over the site of phosphoryl transfer upon ATP binding. Assembling and dissambling the active center during each catalytic cycle provides an effective means to prevent ATP hydrolysis.</text>
</comment>
<dbReference type="Proteomes" id="UP001230051">
    <property type="component" value="Unassembled WGS sequence"/>
</dbReference>
<dbReference type="GO" id="GO:0005634">
    <property type="term" value="C:nucleus"/>
    <property type="evidence" value="ECO:0007669"/>
    <property type="project" value="UniProtKB-SubCell"/>
</dbReference>
<feature type="binding site" evidence="26">
    <location>
        <position position="159"/>
    </location>
    <ligand>
        <name>ATP</name>
        <dbReference type="ChEBI" id="CHEBI:30616"/>
    </ligand>
</feature>
<comment type="catalytic activity">
    <reaction evidence="24">
        <text>dAMP + ATP = dADP + ADP</text>
        <dbReference type="Rhea" id="RHEA:23100"/>
        <dbReference type="ChEBI" id="CHEBI:30616"/>
        <dbReference type="ChEBI" id="CHEBI:57667"/>
        <dbReference type="ChEBI" id="CHEBI:58245"/>
        <dbReference type="ChEBI" id="CHEBI:456216"/>
    </reaction>
</comment>
<name>A0AAD8D6V5_ACIOX</name>
<evidence type="ECO:0000256" key="19">
    <source>
        <dbReference type="ARBA" id="ARBA00047801"/>
    </source>
</evidence>
<evidence type="ECO:0000256" key="22">
    <source>
        <dbReference type="ARBA" id="ARBA00048620"/>
    </source>
</evidence>
<feature type="binding site" evidence="26">
    <location>
        <position position="165"/>
    </location>
    <ligand>
        <name>a ribonucleoside 5'-phosphate</name>
        <dbReference type="ChEBI" id="CHEBI:58043"/>
    </ligand>
</feature>
<comment type="cofactor">
    <cofactor evidence="26">
        <name>Mg(2+)</name>
        <dbReference type="ChEBI" id="CHEBI:18420"/>
    </cofactor>
    <text evidence="26">Binds 1 Mg(2+) ion per monomer.</text>
</comment>
<comment type="catalytic activity">
    <reaction evidence="23">
        <text>dGDP + ATP = dGTP + ADP</text>
        <dbReference type="Rhea" id="RHEA:27690"/>
        <dbReference type="ChEBI" id="CHEBI:30616"/>
        <dbReference type="ChEBI" id="CHEBI:58595"/>
        <dbReference type="ChEBI" id="CHEBI:61429"/>
        <dbReference type="ChEBI" id="CHEBI:456216"/>
        <dbReference type="EC" id="2.7.4.6"/>
    </reaction>
</comment>
<evidence type="ECO:0000256" key="13">
    <source>
        <dbReference type="ARBA" id="ARBA00045094"/>
    </source>
</evidence>
<evidence type="ECO:0000256" key="3">
    <source>
        <dbReference type="ARBA" id="ARBA00000937"/>
    </source>
</evidence>
<proteinExistence type="inferred from homology"/>
<evidence type="ECO:0000256" key="16">
    <source>
        <dbReference type="ARBA" id="ARBA00045111"/>
    </source>
</evidence>
<evidence type="ECO:0000256" key="5">
    <source>
        <dbReference type="ARBA" id="ARBA00022490"/>
    </source>
</evidence>
<dbReference type="NCBIfam" id="TIGR01359">
    <property type="entry name" value="UMP_CMP_kin_fam"/>
    <property type="match status" value="1"/>
</dbReference>
<dbReference type="InterPro" id="IPR006266">
    <property type="entry name" value="UMP_CMP_kinase"/>
</dbReference>
<evidence type="ECO:0000256" key="2">
    <source>
        <dbReference type="ARBA" id="ARBA00000582"/>
    </source>
</evidence>
<dbReference type="CDD" id="cd01428">
    <property type="entry name" value="ADK"/>
    <property type="match status" value="1"/>
</dbReference>
<dbReference type="GO" id="GO:0004017">
    <property type="term" value="F:AMP kinase activity"/>
    <property type="evidence" value="ECO:0007669"/>
    <property type="project" value="UniProtKB-EC"/>
</dbReference>
<keyword evidence="9 26" id="KW-0067">ATP-binding</keyword>
<feature type="binding site" evidence="26">
    <location>
        <begin position="38"/>
        <end position="43"/>
    </location>
    <ligand>
        <name>ATP</name>
        <dbReference type="ChEBI" id="CHEBI:30616"/>
    </ligand>
</feature>
<dbReference type="EC" id="2.7.4.14" evidence="26"/>
<evidence type="ECO:0000256" key="8">
    <source>
        <dbReference type="ARBA" id="ARBA00022777"/>
    </source>
</evidence>
<comment type="catalytic activity">
    <reaction evidence="20 26">
        <text>UMP + ATP = UDP + ADP</text>
        <dbReference type="Rhea" id="RHEA:24400"/>
        <dbReference type="ChEBI" id="CHEBI:30616"/>
        <dbReference type="ChEBI" id="CHEBI:57865"/>
        <dbReference type="ChEBI" id="CHEBI:58223"/>
        <dbReference type="ChEBI" id="CHEBI:456216"/>
        <dbReference type="EC" id="2.7.4.14"/>
    </reaction>
</comment>
<dbReference type="GO" id="GO:0006221">
    <property type="term" value="P:pyrimidine nucleotide biosynthetic process"/>
    <property type="evidence" value="ECO:0007669"/>
    <property type="project" value="UniProtKB-UniRule"/>
</dbReference>
<evidence type="ECO:0000256" key="14">
    <source>
        <dbReference type="ARBA" id="ARBA00045096"/>
    </source>
</evidence>
<comment type="catalytic activity">
    <reaction evidence="17">
        <text>UDP + ATP = UTP + ADP</text>
        <dbReference type="Rhea" id="RHEA:25098"/>
        <dbReference type="ChEBI" id="CHEBI:30616"/>
        <dbReference type="ChEBI" id="CHEBI:46398"/>
        <dbReference type="ChEBI" id="CHEBI:58223"/>
        <dbReference type="ChEBI" id="CHEBI:456216"/>
        <dbReference type="EC" id="2.7.4.6"/>
    </reaction>
</comment>
<dbReference type="GO" id="GO:0006207">
    <property type="term" value="P:'de novo' pyrimidine nucleobase biosynthetic process"/>
    <property type="evidence" value="ECO:0007669"/>
    <property type="project" value="InterPro"/>
</dbReference>
<comment type="similarity">
    <text evidence="26">Belongs to the adenylate kinase family. UMP-CMP kinase subfamily.</text>
</comment>
<keyword evidence="8 26" id="KW-0418">Kinase</keyword>
<comment type="caution">
    <text evidence="27">The sequence shown here is derived from an EMBL/GenBank/DDBJ whole genome shotgun (WGS) entry which is preliminary data.</text>
</comment>
<evidence type="ECO:0000256" key="9">
    <source>
        <dbReference type="ARBA" id="ARBA00022840"/>
    </source>
</evidence>
<comment type="function">
    <text evidence="26">Catalyzes the phosphorylation of pyrimidine nucleoside monophosphates at the expense of ATP. Plays an important role in de novo pyrimidine nucleotide biosynthesis. Has preference for UMP and CMP as phosphate acceptors. Also displays broad nucleoside diphosphate kinase activity.</text>
</comment>
<evidence type="ECO:0000256" key="12">
    <source>
        <dbReference type="ARBA" id="ARBA00045073"/>
    </source>
</evidence>
<evidence type="ECO:0000256" key="20">
    <source>
        <dbReference type="ARBA" id="ARBA00048116"/>
    </source>
</evidence>
<reference evidence="27" key="1">
    <citation type="submission" date="2022-02" db="EMBL/GenBank/DDBJ databases">
        <title>Atlantic sturgeon de novo genome assembly.</title>
        <authorList>
            <person name="Stock M."/>
            <person name="Klopp C."/>
            <person name="Guiguen Y."/>
            <person name="Cabau C."/>
            <person name="Parinello H."/>
            <person name="Santidrian Yebra-Pimentel E."/>
            <person name="Kuhl H."/>
            <person name="Dirks R.P."/>
            <person name="Guessner J."/>
            <person name="Wuertz S."/>
            <person name="Du K."/>
            <person name="Schartl M."/>
        </authorList>
    </citation>
    <scope>NUCLEOTIDE SEQUENCE</scope>
    <source>
        <strain evidence="27">STURGEONOMICS-FGT-2020</strain>
        <tissue evidence="27">Whole blood</tissue>
    </source>
</reference>
<comment type="catalytic activity">
    <reaction evidence="26">
        <text>dCMP + ATP = dCDP + ADP</text>
        <dbReference type="Rhea" id="RHEA:25094"/>
        <dbReference type="ChEBI" id="CHEBI:30616"/>
        <dbReference type="ChEBI" id="CHEBI:57566"/>
        <dbReference type="ChEBI" id="CHEBI:58593"/>
        <dbReference type="ChEBI" id="CHEBI:456216"/>
        <dbReference type="EC" id="2.7.4.14"/>
    </reaction>
</comment>
<evidence type="ECO:0000256" key="11">
    <source>
        <dbReference type="ARBA" id="ARBA00023242"/>
    </source>
</evidence>
<comment type="catalytic activity">
    <reaction evidence="14">
        <text>a ribonucleoside 5'-phosphate + ATP = a ribonucleoside 5'-diphosphate + ADP</text>
        <dbReference type="Rhea" id="RHEA:24036"/>
        <dbReference type="ChEBI" id="CHEBI:30616"/>
        <dbReference type="ChEBI" id="CHEBI:57930"/>
        <dbReference type="ChEBI" id="CHEBI:58043"/>
        <dbReference type="ChEBI" id="CHEBI:456216"/>
        <dbReference type="EC" id="2.7.4.4"/>
    </reaction>
</comment>
<dbReference type="Pfam" id="PF00406">
    <property type="entry name" value="ADK"/>
    <property type="match status" value="1"/>
</dbReference>
<evidence type="ECO:0000256" key="25">
    <source>
        <dbReference type="ARBA" id="ARBA00048851"/>
    </source>
</evidence>
<comment type="catalytic activity">
    <reaction evidence="26">
        <text>CMP + ATP = CDP + ADP</text>
        <dbReference type="Rhea" id="RHEA:11600"/>
        <dbReference type="ChEBI" id="CHEBI:30616"/>
        <dbReference type="ChEBI" id="CHEBI:58069"/>
        <dbReference type="ChEBI" id="CHEBI:60377"/>
        <dbReference type="ChEBI" id="CHEBI:456216"/>
        <dbReference type="EC" id="2.7.4.14"/>
    </reaction>
</comment>
<accession>A0AAD8D6V5</accession>